<reference evidence="2 3" key="1">
    <citation type="journal article" date="2016" name="Front. Microbiol.">
        <title>Genome and transcriptome sequences reveal the specific parasitism of the nematophagous Purpureocillium lilacinum 36-1.</title>
        <authorList>
            <person name="Xie J."/>
            <person name="Li S."/>
            <person name="Mo C."/>
            <person name="Xiao X."/>
            <person name="Peng D."/>
            <person name="Wang G."/>
            <person name="Xiao Y."/>
        </authorList>
    </citation>
    <scope>NUCLEOTIDE SEQUENCE [LARGE SCALE GENOMIC DNA]</scope>
    <source>
        <strain evidence="2 3">36-1</strain>
    </source>
</reference>
<organism evidence="2 3">
    <name type="scientific">Purpureocillium lilacinum</name>
    <name type="common">Paecilomyces lilacinus</name>
    <dbReference type="NCBI Taxonomy" id="33203"/>
    <lineage>
        <taxon>Eukaryota</taxon>
        <taxon>Fungi</taxon>
        <taxon>Dikarya</taxon>
        <taxon>Ascomycota</taxon>
        <taxon>Pezizomycotina</taxon>
        <taxon>Sordariomycetes</taxon>
        <taxon>Hypocreomycetidae</taxon>
        <taxon>Hypocreales</taxon>
        <taxon>Ophiocordycipitaceae</taxon>
        <taxon>Purpureocillium</taxon>
    </lineage>
</organism>
<gene>
    <name evidence="2" type="ORF">PCL_06368</name>
</gene>
<dbReference type="Proteomes" id="UP000245956">
    <property type="component" value="Unassembled WGS sequence"/>
</dbReference>
<dbReference type="EMBL" id="LCWV01000002">
    <property type="protein sequence ID" value="PWI75710.1"/>
    <property type="molecule type" value="Genomic_DNA"/>
</dbReference>
<name>A0A2U3EMN6_PURLI</name>
<feature type="region of interest" description="Disordered" evidence="1">
    <location>
        <begin position="1"/>
        <end position="57"/>
    </location>
</feature>
<feature type="region of interest" description="Disordered" evidence="1">
    <location>
        <begin position="371"/>
        <end position="396"/>
    </location>
</feature>
<feature type="region of interest" description="Disordered" evidence="1">
    <location>
        <begin position="410"/>
        <end position="449"/>
    </location>
</feature>
<evidence type="ECO:0000256" key="1">
    <source>
        <dbReference type="SAM" id="MobiDB-lite"/>
    </source>
</evidence>
<dbReference type="AlphaFoldDB" id="A0A2U3EMN6"/>
<accession>A0A2U3EMN6</accession>
<protein>
    <submittedName>
        <fullName evidence="2">Uncharacterized protein</fullName>
    </submittedName>
</protein>
<feature type="region of interest" description="Disordered" evidence="1">
    <location>
        <begin position="73"/>
        <end position="107"/>
    </location>
</feature>
<evidence type="ECO:0000313" key="2">
    <source>
        <dbReference type="EMBL" id="PWI75710.1"/>
    </source>
</evidence>
<evidence type="ECO:0000313" key="3">
    <source>
        <dbReference type="Proteomes" id="UP000245956"/>
    </source>
</evidence>
<comment type="caution">
    <text evidence="2">The sequence shown here is derived from an EMBL/GenBank/DDBJ whole genome shotgun (WGS) entry which is preliminary data.</text>
</comment>
<sequence length="449" mass="48128">MPRGRRDHPYHPSSRGNHDDDGGDDTHTHTRQRALAMAMSAAENGGGAATTTADGWTGTQMNDEMHSYILTPRSVLPLGGRAADESQREREKSETGKNERPAKTQPCHSSLISATQQGAAQQYGVHDARLSRAPSPTARLGTSWPTPVKVMPPKLICPPPNGLPAGYRPAPPDLWPGRLLLPGAHGRHPRASQAPVGCPPPDASFFLLINSAAPIGKSVTMRGAAEGRASATAFLFFLQKQWELSPGTAARLIRIPARWAIRHIWRLPTRAWLRAYTTTSCQEDADSSTQSIGERCLLALHRPTTDPETKDIVQSMSEDGRSKPIAREGVRACMRADRQCKLRGRDKAGQSHQGRLRGDLRGAMRSADAPVAAAASASGGHVALRVRPSGSTPGRRRAYLAGCATLGAPGAPTYARHRRHRHTHTRTPGDGGPPPCGAGTPAAYDTIHP</sequence>
<proteinExistence type="predicted"/>
<feature type="compositionally biased region" description="Basic and acidic residues" evidence="1">
    <location>
        <begin position="16"/>
        <end position="28"/>
    </location>
</feature>
<feature type="compositionally biased region" description="Basic residues" evidence="1">
    <location>
        <begin position="415"/>
        <end position="425"/>
    </location>
</feature>
<feature type="compositionally biased region" description="Basic and acidic residues" evidence="1">
    <location>
        <begin position="82"/>
        <end position="102"/>
    </location>
</feature>